<feature type="transmembrane region" description="Helical" evidence="1">
    <location>
        <begin position="6"/>
        <end position="24"/>
    </location>
</feature>
<evidence type="ECO:0000313" key="2">
    <source>
        <dbReference type="EMBL" id="BAN20492.1"/>
    </source>
</evidence>
<dbReference type="EMBL" id="AK417277">
    <property type="protein sequence ID" value="BAN20492.1"/>
    <property type="molecule type" value="mRNA"/>
</dbReference>
<keyword evidence="1" id="KW-1133">Transmembrane helix</keyword>
<proteinExistence type="evidence at transcript level"/>
<evidence type="ECO:0000256" key="1">
    <source>
        <dbReference type="SAM" id="Phobius"/>
    </source>
</evidence>
<keyword evidence="1" id="KW-0812">Transmembrane</keyword>
<organism evidence="2">
    <name type="scientific">Riptortus pedestris</name>
    <name type="common">Bean bug</name>
    <dbReference type="NCBI Taxonomy" id="329032"/>
    <lineage>
        <taxon>Eukaryota</taxon>
        <taxon>Metazoa</taxon>
        <taxon>Ecdysozoa</taxon>
        <taxon>Arthropoda</taxon>
        <taxon>Hexapoda</taxon>
        <taxon>Insecta</taxon>
        <taxon>Pterygota</taxon>
        <taxon>Neoptera</taxon>
        <taxon>Paraneoptera</taxon>
        <taxon>Hemiptera</taxon>
        <taxon>Heteroptera</taxon>
        <taxon>Panheteroptera</taxon>
        <taxon>Pentatomomorpha</taxon>
        <taxon>Coreoidea</taxon>
        <taxon>Alydidae</taxon>
        <taxon>Riptortus</taxon>
    </lineage>
</organism>
<accession>R4WRG5</accession>
<sequence>MDHSLSIYVLILCISSITVISHGFNTTGIECGKNFYCERKAKCCHSVYCCWEGYSCCQHFGKLYCCLGKRVMRGVKPRAVLNAPASSSLPIFSSLRLPKPKQIVNT</sequence>
<reference evidence="2" key="1">
    <citation type="journal article" date="2013" name="PLoS ONE">
        <title>Gene expression in gut symbiotic organ of stinkbug affected by extracellular bacterial symbiont.</title>
        <authorList>
            <person name="Futahashi R."/>
            <person name="Tanaka K."/>
            <person name="Tanahashi M."/>
            <person name="Nikoh N."/>
            <person name="Kikuchi Y."/>
            <person name="Lee B.L."/>
            <person name="Fukatsu T."/>
        </authorList>
    </citation>
    <scope>NUCLEOTIDE SEQUENCE</scope>
    <source>
        <tissue evidence="2">Midgut</tissue>
    </source>
</reference>
<keyword evidence="1" id="KW-0472">Membrane</keyword>
<name>R4WRG5_RIPPE</name>
<protein>
    <submittedName>
        <fullName evidence="2">Cysteine rich secreted protein</fullName>
    </submittedName>
</protein>
<dbReference type="AlphaFoldDB" id="R4WRG5"/>